<dbReference type="AlphaFoldDB" id="A0A480AAB5"/>
<keyword evidence="1" id="KW-0732">Signal</keyword>
<gene>
    <name evidence="2" type="ORF">SR1949_53830</name>
</gene>
<dbReference type="Proteomes" id="UP000300142">
    <property type="component" value="Unassembled WGS sequence"/>
</dbReference>
<feature type="chain" id="PRO_5019717644" evidence="1">
    <location>
        <begin position="20"/>
        <end position="177"/>
    </location>
</feature>
<comment type="caution">
    <text evidence="2">The sequence shown here is derived from an EMBL/GenBank/DDBJ whole genome shotgun (WGS) entry which is preliminary data.</text>
</comment>
<evidence type="ECO:0000313" key="2">
    <source>
        <dbReference type="EMBL" id="GCL40248.1"/>
    </source>
</evidence>
<keyword evidence="3" id="KW-1185">Reference proteome</keyword>
<reference evidence="3" key="1">
    <citation type="submission" date="2019-02" db="EMBL/GenBank/DDBJ databases">
        <title>Draft genome sequence of Sphaerospermopsis reniformis NIES-1949.</title>
        <authorList>
            <person name="Yamaguchi H."/>
            <person name="Suzuki S."/>
            <person name="Kawachi M."/>
        </authorList>
    </citation>
    <scope>NUCLEOTIDE SEQUENCE [LARGE SCALE GENOMIC DNA]</scope>
    <source>
        <strain evidence="3">NIES-1949</strain>
    </source>
</reference>
<organism evidence="2 3">
    <name type="scientific">Sphaerospermopsis reniformis</name>
    <dbReference type="NCBI Taxonomy" id="531300"/>
    <lineage>
        <taxon>Bacteria</taxon>
        <taxon>Bacillati</taxon>
        <taxon>Cyanobacteriota</taxon>
        <taxon>Cyanophyceae</taxon>
        <taxon>Nostocales</taxon>
        <taxon>Aphanizomenonaceae</taxon>
        <taxon>Sphaerospermopsis</taxon>
    </lineage>
</organism>
<feature type="signal peptide" evidence="1">
    <location>
        <begin position="1"/>
        <end position="19"/>
    </location>
</feature>
<sequence>MSAKLKFLLILILSIFATAAGVYVMQRQPSALMTGTANGQQQQLYVEQDSSALLTYPERSHYKTIPLESINSILQGSDPATLALNILDDVKSIEVKPQVEVAYPQPNQALVTITKLNPVKNNSVNSVSAIKYRVEMSRFGRSLLVSSPPVWEIIWAGSQVQCFSKTPAQNNLTQNCD</sequence>
<proteinExistence type="predicted"/>
<evidence type="ECO:0000313" key="3">
    <source>
        <dbReference type="Proteomes" id="UP000300142"/>
    </source>
</evidence>
<dbReference type="EMBL" id="BJCE01000491">
    <property type="protein sequence ID" value="GCL40248.1"/>
    <property type="molecule type" value="Genomic_DNA"/>
</dbReference>
<accession>A0A480AAB5</accession>
<evidence type="ECO:0000256" key="1">
    <source>
        <dbReference type="SAM" id="SignalP"/>
    </source>
</evidence>
<protein>
    <submittedName>
        <fullName evidence="2">Uncharacterized protein</fullName>
    </submittedName>
</protein>
<dbReference type="RefSeq" id="WP_096568036.1">
    <property type="nucleotide sequence ID" value="NZ_BJCE01000491.1"/>
</dbReference>
<name>A0A480AAB5_9CYAN</name>